<accession>A0A1M5KLT6</accession>
<dbReference type="Proteomes" id="UP000186132">
    <property type="component" value="Unassembled WGS sequence"/>
</dbReference>
<dbReference type="CDD" id="cd02440">
    <property type="entry name" value="AdoMet_MTases"/>
    <property type="match status" value="1"/>
</dbReference>
<dbReference type="AlphaFoldDB" id="A0A1M5KLT6"/>
<dbReference type="PANTHER" id="PTHR43591:SF24">
    <property type="entry name" value="2-METHOXY-6-POLYPRENYL-1,4-BENZOQUINOL METHYLASE, MITOCHONDRIAL"/>
    <property type="match status" value="1"/>
</dbReference>
<dbReference type="Pfam" id="PF08241">
    <property type="entry name" value="Methyltransf_11"/>
    <property type="match status" value="1"/>
</dbReference>
<name>A0A1M5KLT6_9ACTN</name>
<dbReference type="PANTHER" id="PTHR43591">
    <property type="entry name" value="METHYLTRANSFERASE"/>
    <property type="match status" value="1"/>
</dbReference>
<keyword evidence="2" id="KW-0808">Transferase</keyword>
<dbReference type="RefSeq" id="WP_073390025.1">
    <property type="nucleotide sequence ID" value="NZ_FQVU01000003.1"/>
</dbReference>
<feature type="domain" description="Methyltransferase type 11" evidence="1">
    <location>
        <begin position="18"/>
        <end position="120"/>
    </location>
</feature>
<dbReference type="GO" id="GO:0008757">
    <property type="term" value="F:S-adenosylmethionine-dependent methyltransferase activity"/>
    <property type="evidence" value="ECO:0007669"/>
    <property type="project" value="InterPro"/>
</dbReference>
<sequence>MLTIDFDRLGLVEGDRLIDIGCGAGRHTYQALRLGADVVALDQNTDDLRGIDEMVEAMAEEGEIKRPDGPVTLAADALALPFPDGSFERVIASEILEHIPDDRAAIAEIARVAKPGGTVAVSVPRRWTEQICWALSDAYHEVEGGHVRIYRGSELVRLLTEAGLVPLGRHHAHALHSPYWWLKCAVGVDEDHALTRAYHRVLVWDLMKRPWLTRTAERVLDPVLGKSLVLYLAKP</sequence>
<dbReference type="Gene3D" id="3.40.50.150">
    <property type="entry name" value="Vaccinia Virus protein VP39"/>
    <property type="match status" value="1"/>
</dbReference>
<keyword evidence="3" id="KW-1185">Reference proteome</keyword>
<dbReference type="GO" id="GO:0032259">
    <property type="term" value="P:methylation"/>
    <property type="evidence" value="ECO:0007669"/>
    <property type="project" value="UniProtKB-KW"/>
</dbReference>
<evidence type="ECO:0000313" key="3">
    <source>
        <dbReference type="Proteomes" id="UP000186132"/>
    </source>
</evidence>
<dbReference type="SUPFAM" id="SSF53335">
    <property type="entry name" value="S-adenosyl-L-methionine-dependent methyltransferases"/>
    <property type="match status" value="1"/>
</dbReference>
<dbReference type="OrthoDB" id="9810247at2"/>
<evidence type="ECO:0000313" key="2">
    <source>
        <dbReference type="EMBL" id="SHG53728.1"/>
    </source>
</evidence>
<reference evidence="2 3" key="1">
    <citation type="submission" date="2016-11" db="EMBL/GenBank/DDBJ databases">
        <authorList>
            <person name="Jaros S."/>
            <person name="Januszkiewicz K."/>
            <person name="Wedrychowicz H."/>
        </authorList>
    </citation>
    <scope>NUCLEOTIDE SEQUENCE [LARGE SCALE GENOMIC DNA]</scope>
    <source>
        <strain evidence="2 3">DSM 45627</strain>
    </source>
</reference>
<gene>
    <name evidence="2" type="ORF">SAMN05443575_2198</name>
</gene>
<dbReference type="InterPro" id="IPR029063">
    <property type="entry name" value="SAM-dependent_MTases_sf"/>
</dbReference>
<dbReference type="STRING" id="1206085.SAMN05443575_2198"/>
<keyword evidence="2" id="KW-0489">Methyltransferase</keyword>
<dbReference type="EMBL" id="FQVU01000003">
    <property type="protein sequence ID" value="SHG53728.1"/>
    <property type="molecule type" value="Genomic_DNA"/>
</dbReference>
<proteinExistence type="predicted"/>
<evidence type="ECO:0000259" key="1">
    <source>
        <dbReference type="Pfam" id="PF08241"/>
    </source>
</evidence>
<protein>
    <submittedName>
        <fullName evidence="2">Methyltransferase domain-containing protein</fullName>
    </submittedName>
</protein>
<organism evidence="2 3">
    <name type="scientific">Jatrophihabitans endophyticus</name>
    <dbReference type="NCBI Taxonomy" id="1206085"/>
    <lineage>
        <taxon>Bacteria</taxon>
        <taxon>Bacillati</taxon>
        <taxon>Actinomycetota</taxon>
        <taxon>Actinomycetes</taxon>
        <taxon>Jatrophihabitantales</taxon>
        <taxon>Jatrophihabitantaceae</taxon>
        <taxon>Jatrophihabitans</taxon>
    </lineage>
</organism>
<dbReference type="InterPro" id="IPR013216">
    <property type="entry name" value="Methyltransf_11"/>
</dbReference>